<evidence type="ECO:0000313" key="2">
    <source>
        <dbReference type="Proteomes" id="UP000829398"/>
    </source>
</evidence>
<reference evidence="2" key="1">
    <citation type="journal article" date="2023" name="Hortic. Res.">
        <title>A chromosome-level phased genome enabling allele-level studies in sweet orange: a case study on citrus Huanglongbing tolerance.</title>
        <authorList>
            <person name="Wu B."/>
            <person name="Yu Q."/>
            <person name="Deng Z."/>
            <person name="Duan Y."/>
            <person name="Luo F."/>
            <person name="Gmitter F. Jr."/>
        </authorList>
    </citation>
    <scope>NUCLEOTIDE SEQUENCE [LARGE SCALE GENOMIC DNA]</scope>
    <source>
        <strain evidence="2">cv. Valencia</strain>
    </source>
</reference>
<name>A0ACB8P188_CITSI</name>
<dbReference type="Proteomes" id="UP000829398">
    <property type="component" value="Chromosome 1"/>
</dbReference>
<sequence>MCALIEDILDERRTTKDPQRGHNNRLVKILSPLSCSLHMELLGLSSSLLILLAILLSTFTLLKLEKKSETNNRISNLPPGPRKLPVIGNLHQLAGSLPHHGLRDLSKKYGPLMLLQLGQVPTVIVSSPEVANEVMKTHDVIFASRPHFPAAQIMSYNYRDIILSPYSDCWKQLRKICVSEILSAKRVQSFQSVREAEVSDLINWISSKAGSVVNLTENVYSLMYGITSRAAFGYRSRDQEAFVSVIEETTKVISGFNIADFFPSIGLVQWLTGNKSQVEKLHQEADRIVENIINEHKKRKETLKNCKTGDDEDLVDVLLKIQGLGNYGSSLTTDNIKAVISDIFGAGSETSATTVDWAMCEMIKNPRVIKKAEAEAREVFNRRGKVDETGIKEMMYMKLVVKETLRLHPPGPLLLPRECGERCKINGFDIPVKAKVIVNAWSIGRDPKYWTEPESFIPERFLDYSVDYKGTNFAYIPFGAGRRICPGTSFGLASVELTLAMLLYHFEWKLPNGMKHEDLDMTEAFGTTVRRKQDLCMIPIPHHPSSIA</sequence>
<dbReference type="EMBL" id="CM039170">
    <property type="protein sequence ID" value="KAH9804149.1"/>
    <property type="molecule type" value="Genomic_DNA"/>
</dbReference>
<proteinExistence type="predicted"/>
<protein>
    <submittedName>
        <fullName evidence="1">Uncharacterized protein</fullName>
    </submittedName>
</protein>
<organism evidence="1 2">
    <name type="scientific">Citrus sinensis</name>
    <name type="common">Sweet orange</name>
    <name type="synonym">Citrus aurantium var. sinensis</name>
    <dbReference type="NCBI Taxonomy" id="2711"/>
    <lineage>
        <taxon>Eukaryota</taxon>
        <taxon>Viridiplantae</taxon>
        <taxon>Streptophyta</taxon>
        <taxon>Embryophyta</taxon>
        <taxon>Tracheophyta</taxon>
        <taxon>Spermatophyta</taxon>
        <taxon>Magnoliopsida</taxon>
        <taxon>eudicotyledons</taxon>
        <taxon>Gunneridae</taxon>
        <taxon>Pentapetalae</taxon>
        <taxon>rosids</taxon>
        <taxon>malvids</taxon>
        <taxon>Sapindales</taxon>
        <taxon>Rutaceae</taxon>
        <taxon>Aurantioideae</taxon>
        <taxon>Citrus</taxon>
    </lineage>
</organism>
<accession>A0ACB8P188</accession>
<keyword evidence="2" id="KW-1185">Reference proteome</keyword>
<gene>
    <name evidence="1" type="ORF">KPL71_002020</name>
</gene>
<comment type="caution">
    <text evidence="1">The sequence shown here is derived from an EMBL/GenBank/DDBJ whole genome shotgun (WGS) entry which is preliminary data.</text>
</comment>
<evidence type="ECO:0000313" key="1">
    <source>
        <dbReference type="EMBL" id="KAH9804149.1"/>
    </source>
</evidence>